<sequence length="77" mass="8701">MIASVRNLKAPPNSEYMWLDITPPTATFKAEHQESLELLVWPRRSTMFLAPQSSPTANYTVATRSYRGANIQSFPIC</sequence>
<evidence type="ECO:0000313" key="2">
    <source>
        <dbReference type="Proteomes" id="UP000253729"/>
    </source>
</evidence>
<accession>A0A3F3Q1K2</accession>
<dbReference type="RefSeq" id="XP_026626126.1">
    <property type="nucleotide sequence ID" value="XM_026766460.1"/>
</dbReference>
<name>A0A3F3Q1K2_9EURO</name>
<dbReference type="Proteomes" id="UP000253729">
    <property type="component" value="Unassembled WGS sequence"/>
</dbReference>
<protein>
    <submittedName>
        <fullName evidence="1">Uncharacterized protein</fullName>
    </submittedName>
</protein>
<dbReference type="GeneID" id="38134816"/>
<evidence type="ECO:0000313" key="1">
    <source>
        <dbReference type="EMBL" id="RDH33104.1"/>
    </source>
</evidence>
<proteinExistence type="predicted"/>
<organism evidence="1 2">
    <name type="scientific">Aspergillus welwitschiae</name>
    <dbReference type="NCBI Taxonomy" id="1341132"/>
    <lineage>
        <taxon>Eukaryota</taxon>
        <taxon>Fungi</taxon>
        <taxon>Dikarya</taxon>
        <taxon>Ascomycota</taxon>
        <taxon>Pezizomycotina</taxon>
        <taxon>Eurotiomycetes</taxon>
        <taxon>Eurotiomycetidae</taxon>
        <taxon>Eurotiales</taxon>
        <taxon>Aspergillaceae</taxon>
        <taxon>Aspergillus</taxon>
        <taxon>Aspergillus subgen. Circumdati</taxon>
    </lineage>
</organism>
<dbReference type="AlphaFoldDB" id="A0A3F3Q1K2"/>
<reference evidence="1 2" key="1">
    <citation type="submission" date="2018-07" db="EMBL/GenBank/DDBJ databases">
        <title>The genomes of Aspergillus section Nigri reveals drivers in fungal speciation.</title>
        <authorList>
            <consortium name="DOE Joint Genome Institute"/>
            <person name="Vesth T.C."/>
            <person name="Nybo J."/>
            <person name="Theobald S."/>
            <person name="Brandl J."/>
            <person name="Frisvad J.C."/>
            <person name="Nielsen K.F."/>
            <person name="Lyhne E.K."/>
            <person name="Kogle M.E."/>
            <person name="Kuo A."/>
            <person name="Riley R."/>
            <person name="Clum A."/>
            <person name="Nolan M."/>
            <person name="Lipzen A."/>
            <person name="Salamov A."/>
            <person name="Henrissat B."/>
            <person name="Wiebenga A."/>
            <person name="De vries R.P."/>
            <person name="Grigoriev I.V."/>
            <person name="Mortensen U.H."/>
            <person name="Andersen M.R."/>
            <person name="Baker S.E."/>
        </authorList>
    </citation>
    <scope>NUCLEOTIDE SEQUENCE [LARGE SCALE GENOMIC DNA]</scope>
    <source>
        <strain evidence="1 2">CBS 139.54b</strain>
    </source>
</reference>
<dbReference type="EMBL" id="KZ852048">
    <property type="protein sequence ID" value="RDH33104.1"/>
    <property type="molecule type" value="Genomic_DNA"/>
</dbReference>
<keyword evidence="2" id="KW-1185">Reference proteome</keyword>
<gene>
    <name evidence="1" type="ORF">BDQ94DRAFT_144502</name>
</gene>